<dbReference type="InterPro" id="IPR020846">
    <property type="entry name" value="MFS_dom"/>
</dbReference>
<name>A0A5E5P8D6_9BURK</name>
<evidence type="ECO:0000256" key="2">
    <source>
        <dbReference type="ARBA" id="ARBA00022448"/>
    </source>
</evidence>
<accession>A0A5E5P8D6</accession>
<proteinExistence type="predicted"/>
<feature type="transmembrane region" description="Helical" evidence="6">
    <location>
        <begin position="63"/>
        <end position="82"/>
    </location>
</feature>
<dbReference type="AlphaFoldDB" id="A0A5E5P8D6"/>
<feature type="transmembrane region" description="Helical" evidence="6">
    <location>
        <begin position="31"/>
        <end position="51"/>
    </location>
</feature>
<feature type="transmembrane region" description="Helical" evidence="6">
    <location>
        <begin position="287"/>
        <end position="309"/>
    </location>
</feature>
<dbReference type="Pfam" id="PF07690">
    <property type="entry name" value="MFS_1"/>
    <property type="match status" value="1"/>
</dbReference>
<evidence type="ECO:0000313" key="8">
    <source>
        <dbReference type="EMBL" id="VVG72483.1"/>
    </source>
</evidence>
<comment type="subcellular location">
    <subcellularLocation>
        <location evidence="1">Membrane</location>
        <topology evidence="1">Multi-pass membrane protein</topology>
    </subcellularLocation>
</comment>
<dbReference type="GO" id="GO:0022857">
    <property type="term" value="F:transmembrane transporter activity"/>
    <property type="evidence" value="ECO:0007669"/>
    <property type="project" value="InterPro"/>
</dbReference>
<evidence type="ECO:0000256" key="3">
    <source>
        <dbReference type="ARBA" id="ARBA00022692"/>
    </source>
</evidence>
<protein>
    <submittedName>
        <fullName evidence="8">MFS transporter</fullName>
    </submittedName>
</protein>
<feature type="transmembrane region" description="Helical" evidence="6">
    <location>
        <begin position="118"/>
        <end position="143"/>
    </location>
</feature>
<dbReference type="PANTHER" id="PTHR43791:SF36">
    <property type="entry name" value="TRANSPORTER, PUTATIVE (AFU_ORTHOLOGUE AFUA_6G08340)-RELATED"/>
    <property type="match status" value="1"/>
</dbReference>
<reference evidence="8 9" key="1">
    <citation type="submission" date="2019-08" db="EMBL/GenBank/DDBJ databases">
        <authorList>
            <person name="Peeters C."/>
        </authorList>
    </citation>
    <scope>NUCLEOTIDE SEQUENCE [LARGE SCALE GENOMIC DNA]</scope>
    <source>
        <strain evidence="8 9">LMG 18089</strain>
    </source>
</reference>
<dbReference type="GO" id="GO:0016020">
    <property type="term" value="C:membrane"/>
    <property type="evidence" value="ECO:0007669"/>
    <property type="project" value="UniProtKB-SubCell"/>
</dbReference>
<feature type="transmembrane region" description="Helical" evidence="6">
    <location>
        <begin position="346"/>
        <end position="367"/>
    </location>
</feature>
<dbReference type="InterPro" id="IPR036259">
    <property type="entry name" value="MFS_trans_sf"/>
</dbReference>
<evidence type="ECO:0000259" key="7">
    <source>
        <dbReference type="PROSITE" id="PS50850"/>
    </source>
</evidence>
<dbReference type="CDD" id="cd17319">
    <property type="entry name" value="MFS_ExuT_GudP_like"/>
    <property type="match status" value="1"/>
</dbReference>
<feature type="transmembrane region" description="Helical" evidence="6">
    <location>
        <begin position="254"/>
        <end position="275"/>
    </location>
</feature>
<evidence type="ECO:0000256" key="6">
    <source>
        <dbReference type="SAM" id="Phobius"/>
    </source>
</evidence>
<keyword evidence="3 6" id="KW-0812">Transmembrane</keyword>
<dbReference type="Proteomes" id="UP000364291">
    <property type="component" value="Unassembled WGS sequence"/>
</dbReference>
<feature type="transmembrane region" description="Helical" evidence="6">
    <location>
        <begin position="94"/>
        <end position="112"/>
    </location>
</feature>
<keyword evidence="2" id="KW-0813">Transport</keyword>
<feature type="transmembrane region" description="Helical" evidence="6">
    <location>
        <begin position="321"/>
        <end position="340"/>
    </location>
</feature>
<dbReference type="InterPro" id="IPR011701">
    <property type="entry name" value="MFS"/>
</dbReference>
<evidence type="ECO:0000313" key="9">
    <source>
        <dbReference type="Proteomes" id="UP000364291"/>
    </source>
</evidence>
<organism evidence="8 9">
    <name type="scientific">Pandoraea apista</name>
    <dbReference type="NCBI Taxonomy" id="93218"/>
    <lineage>
        <taxon>Bacteria</taxon>
        <taxon>Pseudomonadati</taxon>
        <taxon>Pseudomonadota</taxon>
        <taxon>Betaproteobacteria</taxon>
        <taxon>Burkholderiales</taxon>
        <taxon>Burkholderiaceae</taxon>
        <taxon>Pandoraea</taxon>
    </lineage>
</organism>
<dbReference type="Gene3D" id="1.20.1250.20">
    <property type="entry name" value="MFS general substrate transporter like domains"/>
    <property type="match status" value="2"/>
</dbReference>
<dbReference type="SUPFAM" id="SSF103473">
    <property type="entry name" value="MFS general substrate transporter"/>
    <property type="match status" value="1"/>
</dbReference>
<evidence type="ECO:0000256" key="4">
    <source>
        <dbReference type="ARBA" id="ARBA00022989"/>
    </source>
</evidence>
<feature type="domain" description="Major facilitator superfamily (MFS) profile" evidence="7">
    <location>
        <begin position="28"/>
        <end position="435"/>
    </location>
</feature>
<feature type="transmembrane region" description="Helical" evidence="6">
    <location>
        <begin position="186"/>
        <end position="206"/>
    </location>
</feature>
<dbReference type="PROSITE" id="PS50850">
    <property type="entry name" value="MFS"/>
    <property type="match status" value="1"/>
</dbReference>
<dbReference type="PANTHER" id="PTHR43791">
    <property type="entry name" value="PERMEASE-RELATED"/>
    <property type="match status" value="1"/>
</dbReference>
<evidence type="ECO:0000256" key="5">
    <source>
        <dbReference type="ARBA" id="ARBA00023136"/>
    </source>
</evidence>
<evidence type="ECO:0000256" key="1">
    <source>
        <dbReference type="ARBA" id="ARBA00004141"/>
    </source>
</evidence>
<feature type="transmembrane region" description="Helical" evidence="6">
    <location>
        <begin position="379"/>
        <end position="401"/>
    </location>
</feature>
<feature type="transmembrane region" description="Helical" evidence="6">
    <location>
        <begin position="413"/>
        <end position="431"/>
    </location>
</feature>
<dbReference type="FunFam" id="1.20.1250.20:FF:000018">
    <property type="entry name" value="MFS transporter permease"/>
    <property type="match status" value="1"/>
</dbReference>
<keyword evidence="4 6" id="KW-1133">Transmembrane helix</keyword>
<gene>
    <name evidence="8" type="ORF">PAP18089_03479</name>
</gene>
<keyword evidence="5 6" id="KW-0472">Membrane</keyword>
<feature type="transmembrane region" description="Helical" evidence="6">
    <location>
        <begin position="155"/>
        <end position="174"/>
    </location>
</feature>
<dbReference type="RefSeq" id="WP_224787502.1">
    <property type="nucleotide sequence ID" value="NZ_CABPSX010000007.1"/>
</dbReference>
<sequence>MMESSIGAASFVSNDGADPVFPKILKRLMPLVFVAYLCAFLDRINVGYAQLQMKDMLGFSDAVYGLGAGVFFISYLLCEVPSNMLFVRMGARKTFLRIMLLWGLTSAAMMFVKTPTQFYVMRFLLGAFEAGFFPGVILYLSYWFTPQWRGRATSAFLFALPVAGVIGGPLSGAIMRGMNGVAGLAGWQWCFMLEGLPTVLVGYLCYRYLADKPADAAWLTPEEKAIVAEALHQQGTRGHAGWHEVRQALAEARVYTLGLIYFSITCGAYAFSFWLPTMIKALGVSDPALIGAWSLIPYAAGAIGTWIVATRSDRRKSRRGYIAGSLVICAAALVATTFSHQSLAQTLVLFSVANFFMMGAGAVFWAVPSTVLNVRIAPAGIALVSSIGILGGFVSPTLMGWMRGMTGNFSSGLQLVSAILLAGACVAMLSLKRGVDAHGH</sequence>
<dbReference type="EMBL" id="CABPSX010000007">
    <property type="protein sequence ID" value="VVG72483.1"/>
    <property type="molecule type" value="Genomic_DNA"/>
</dbReference>